<organism evidence="1 2">
    <name type="scientific">Lepidopterella palustris CBS 459.81</name>
    <dbReference type="NCBI Taxonomy" id="1314670"/>
    <lineage>
        <taxon>Eukaryota</taxon>
        <taxon>Fungi</taxon>
        <taxon>Dikarya</taxon>
        <taxon>Ascomycota</taxon>
        <taxon>Pezizomycotina</taxon>
        <taxon>Dothideomycetes</taxon>
        <taxon>Pleosporomycetidae</taxon>
        <taxon>Mytilinidiales</taxon>
        <taxon>Argynnaceae</taxon>
        <taxon>Lepidopterella</taxon>
    </lineage>
</organism>
<evidence type="ECO:0000313" key="2">
    <source>
        <dbReference type="Proteomes" id="UP000250266"/>
    </source>
</evidence>
<keyword evidence="2" id="KW-1185">Reference proteome</keyword>
<gene>
    <name evidence="1" type="ORF">K432DRAFT_391218</name>
</gene>
<dbReference type="AlphaFoldDB" id="A0A8E2EFB3"/>
<reference evidence="1 2" key="1">
    <citation type="journal article" date="2016" name="Nat. Commun.">
        <title>Ectomycorrhizal ecology is imprinted in the genome of the dominant symbiotic fungus Cenococcum geophilum.</title>
        <authorList>
            <consortium name="DOE Joint Genome Institute"/>
            <person name="Peter M."/>
            <person name="Kohler A."/>
            <person name="Ohm R.A."/>
            <person name="Kuo A."/>
            <person name="Krutzmann J."/>
            <person name="Morin E."/>
            <person name="Arend M."/>
            <person name="Barry K.W."/>
            <person name="Binder M."/>
            <person name="Choi C."/>
            <person name="Clum A."/>
            <person name="Copeland A."/>
            <person name="Grisel N."/>
            <person name="Haridas S."/>
            <person name="Kipfer T."/>
            <person name="LaButti K."/>
            <person name="Lindquist E."/>
            <person name="Lipzen A."/>
            <person name="Maire R."/>
            <person name="Meier B."/>
            <person name="Mihaltcheva S."/>
            <person name="Molinier V."/>
            <person name="Murat C."/>
            <person name="Poggeler S."/>
            <person name="Quandt C.A."/>
            <person name="Sperisen C."/>
            <person name="Tritt A."/>
            <person name="Tisserant E."/>
            <person name="Crous P.W."/>
            <person name="Henrissat B."/>
            <person name="Nehls U."/>
            <person name="Egli S."/>
            <person name="Spatafora J.W."/>
            <person name="Grigoriev I.V."/>
            <person name="Martin F.M."/>
        </authorList>
    </citation>
    <scope>NUCLEOTIDE SEQUENCE [LARGE SCALE GENOMIC DNA]</scope>
    <source>
        <strain evidence="1 2">CBS 459.81</strain>
    </source>
</reference>
<dbReference type="Proteomes" id="UP000250266">
    <property type="component" value="Unassembled WGS sequence"/>
</dbReference>
<proteinExistence type="predicted"/>
<accession>A0A8E2EFB3</accession>
<sequence>MLPKDQGRCWTLHKFVGLIPSKNLISRGTTTKRDIIFRSLDSSSFSLYPRFLYTRSSISTTDFADTQFDNGQSLEWLVVRLESPEKLWRFLMDKKDTSGNNPSWRWEPWIWRDPRNAKVIERTISKGYFIKDLENLMLHSLASPPRRPSKWALTRD</sequence>
<evidence type="ECO:0000313" key="1">
    <source>
        <dbReference type="EMBL" id="OCK82498.1"/>
    </source>
</evidence>
<name>A0A8E2EFB3_9PEZI</name>
<dbReference type="EMBL" id="KV744886">
    <property type="protein sequence ID" value="OCK82498.1"/>
    <property type="molecule type" value="Genomic_DNA"/>
</dbReference>
<protein>
    <submittedName>
        <fullName evidence="1">Uncharacterized protein</fullName>
    </submittedName>
</protein>